<dbReference type="AlphaFoldDB" id="A0A7X2Z8S3"/>
<dbReference type="Pfam" id="PF12146">
    <property type="entry name" value="Hydrolase_4"/>
    <property type="match status" value="1"/>
</dbReference>
<proteinExistence type="predicted"/>
<reference evidence="2 3" key="1">
    <citation type="submission" date="2019-11" db="EMBL/GenBank/DDBJ databases">
        <title>Draft genome sequences of five Paenibacillus species of dairy origin.</title>
        <authorList>
            <person name="Olajide A.M."/>
            <person name="Chen S."/>
            <person name="Lapointe G."/>
        </authorList>
    </citation>
    <scope>NUCLEOTIDE SEQUENCE [LARGE SCALE GENOMIC DNA]</scope>
    <source>
        <strain evidence="2 3">2CS3</strain>
    </source>
</reference>
<evidence type="ECO:0000259" key="1">
    <source>
        <dbReference type="Pfam" id="PF12146"/>
    </source>
</evidence>
<comment type="caution">
    <text evidence="2">The sequence shown here is derived from an EMBL/GenBank/DDBJ whole genome shotgun (WGS) entry which is preliminary data.</text>
</comment>
<dbReference type="Proteomes" id="UP000450917">
    <property type="component" value="Unassembled WGS sequence"/>
</dbReference>
<evidence type="ECO:0000313" key="2">
    <source>
        <dbReference type="EMBL" id="MUG70399.1"/>
    </source>
</evidence>
<name>A0A7X2Z8S3_9BACL</name>
<dbReference type="InterPro" id="IPR029058">
    <property type="entry name" value="AB_hydrolase_fold"/>
</dbReference>
<dbReference type="EMBL" id="WNZX01000004">
    <property type="protein sequence ID" value="MUG70399.1"/>
    <property type="molecule type" value="Genomic_DNA"/>
</dbReference>
<sequence length="348" mass="39781">MIPDDPTVKGTIQKTLMTCLLFEGFWDRWIAHGIRREDVAGFQRRLTSAEAWNGILQKCAEDFAKQAIFLQAQQDRKEAEEHFRMAGLYYNLLQWLYPTGDEKRKWFARCKELFQRADRLSEDQILEAVIDVDGNDCFGRIRVPERKKGIMVIVNPIDSSKEELFTYETDFAKLGFVTISFDGPGQGETYVRTSFKATRLHWEKFMNQVIDYASNQYPGLPLALFGTSSGGAWAIEGSAHPKVSKAISVSPACASGVRMPDYFMERMAYILDDSAQSLLPKLDNFDNFSPILLFHGNKDVMVKDTDIYELYQKLPGGKQLIEYENEGHCCNFKLREIRKISAEWSLGG</sequence>
<dbReference type="RefSeq" id="WP_155614327.1">
    <property type="nucleotide sequence ID" value="NZ_WNZX01000004.1"/>
</dbReference>
<dbReference type="GO" id="GO:0016787">
    <property type="term" value="F:hydrolase activity"/>
    <property type="evidence" value="ECO:0007669"/>
    <property type="project" value="UniProtKB-KW"/>
</dbReference>
<keyword evidence="3" id="KW-1185">Reference proteome</keyword>
<evidence type="ECO:0000313" key="3">
    <source>
        <dbReference type="Proteomes" id="UP000450917"/>
    </source>
</evidence>
<feature type="domain" description="Serine aminopeptidase S33" evidence="1">
    <location>
        <begin position="148"/>
        <end position="280"/>
    </location>
</feature>
<keyword evidence="2" id="KW-0378">Hydrolase</keyword>
<protein>
    <submittedName>
        <fullName evidence="2">Alpha/beta hydrolase</fullName>
    </submittedName>
</protein>
<dbReference type="Gene3D" id="3.40.50.1820">
    <property type="entry name" value="alpha/beta hydrolase"/>
    <property type="match status" value="1"/>
</dbReference>
<dbReference type="InterPro" id="IPR022742">
    <property type="entry name" value="Hydrolase_4"/>
</dbReference>
<dbReference type="SUPFAM" id="SSF53474">
    <property type="entry name" value="alpha/beta-Hydrolases"/>
    <property type="match status" value="1"/>
</dbReference>
<organism evidence="2 3">
    <name type="scientific">Paenibacillus validus</name>
    <dbReference type="NCBI Taxonomy" id="44253"/>
    <lineage>
        <taxon>Bacteria</taxon>
        <taxon>Bacillati</taxon>
        <taxon>Bacillota</taxon>
        <taxon>Bacilli</taxon>
        <taxon>Bacillales</taxon>
        <taxon>Paenibacillaceae</taxon>
        <taxon>Paenibacillus</taxon>
    </lineage>
</organism>
<accession>A0A7X2Z8S3</accession>
<gene>
    <name evidence="2" type="ORF">GNP93_06870</name>
</gene>